<reference evidence="2" key="1">
    <citation type="submission" date="2023-07" db="EMBL/GenBank/DDBJ databases">
        <authorList>
            <consortium name="AG Swart"/>
            <person name="Singh M."/>
            <person name="Singh A."/>
            <person name="Seah K."/>
            <person name="Emmerich C."/>
        </authorList>
    </citation>
    <scope>NUCLEOTIDE SEQUENCE</scope>
    <source>
        <strain evidence="2">DP1</strain>
    </source>
</reference>
<dbReference type="Proteomes" id="UP001295684">
    <property type="component" value="Unassembled WGS sequence"/>
</dbReference>
<keyword evidence="1" id="KW-0175">Coiled coil</keyword>
<evidence type="ECO:0000313" key="2">
    <source>
        <dbReference type="EMBL" id="CAI2371720.1"/>
    </source>
</evidence>
<dbReference type="AlphaFoldDB" id="A0AAD1UR71"/>
<protein>
    <submittedName>
        <fullName evidence="2">Uncharacterized protein</fullName>
    </submittedName>
</protein>
<name>A0AAD1UR71_EUPCR</name>
<sequence length="434" mass="50805">MDPKKISKEISNCRKLSNSIIDTFKTKVEEENVRLKSHLLASHQKEYNWKKTFEEFEDRESKIQFLLRKIEEKEEEIMSNRRVQELTKNLSNANKDAIRLKNEDDANKKRIQKLNLSLNLSILDMNYYKNQVKVKLKEKKSIDSQLKDLKIENKTLKNKITQLETELEEAKLWSNHNQKEVICDCHELLDYLKKDLISDQEADNEPHSSKPQGRVESRFTNLYKQLISQIRHLKRELIKVKLSKVHTSNASPESITDIQSMVSLPSNCVLGIPKEVLQPAQSSKTARPDIRKKLKISDNQLKRPMNNFVRPKTKSIKNANNPRLGNFFKAYHSPHLRSYSPVFSERLNKLRWSEETSKFTNAQIKQLSRQKELQSCFSHNELENFQKVMADPFDCVEESVEMTPKKSIIFRTSKIPLSPSVKLRKGVKKVFKIK</sequence>
<dbReference type="EMBL" id="CAMPGE010012967">
    <property type="protein sequence ID" value="CAI2371720.1"/>
    <property type="molecule type" value="Genomic_DNA"/>
</dbReference>
<proteinExistence type="predicted"/>
<keyword evidence="3" id="KW-1185">Reference proteome</keyword>
<organism evidence="2 3">
    <name type="scientific">Euplotes crassus</name>
    <dbReference type="NCBI Taxonomy" id="5936"/>
    <lineage>
        <taxon>Eukaryota</taxon>
        <taxon>Sar</taxon>
        <taxon>Alveolata</taxon>
        <taxon>Ciliophora</taxon>
        <taxon>Intramacronucleata</taxon>
        <taxon>Spirotrichea</taxon>
        <taxon>Hypotrichia</taxon>
        <taxon>Euplotida</taxon>
        <taxon>Euplotidae</taxon>
        <taxon>Moneuplotes</taxon>
    </lineage>
</organism>
<evidence type="ECO:0000313" key="3">
    <source>
        <dbReference type="Proteomes" id="UP001295684"/>
    </source>
</evidence>
<comment type="caution">
    <text evidence="2">The sequence shown here is derived from an EMBL/GenBank/DDBJ whole genome shotgun (WGS) entry which is preliminary data.</text>
</comment>
<accession>A0AAD1UR71</accession>
<evidence type="ECO:0000256" key="1">
    <source>
        <dbReference type="SAM" id="Coils"/>
    </source>
</evidence>
<gene>
    <name evidence="2" type="ORF">ECRASSUSDP1_LOCUS13045</name>
</gene>
<feature type="coiled-coil region" evidence="1">
    <location>
        <begin position="56"/>
        <end position="103"/>
    </location>
</feature>
<feature type="coiled-coil region" evidence="1">
    <location>
        <begin position="139"/>
        <end position="173"/>
    </location>
</feature>